<keyword evidence="6" id="KW-1185">Reference proteome</keyword>
<accession>A0AAV0WLX5</accession>
<evidence type="ECO:0000259" key="4">
    <source>
        <dbReference type="Pfam" id="PF04500"/>
    </source>
</evidence>
<dbReference type="Pfam" id="PF04500">
    <property type="entry name" value="FLYWCH"/>
    <property type="match status" value="1"/>
</dbReference>
<dbReference type="Gene3D" id="2.20.25.240">
    <property type="match status" value="1"/>
</dbReference>
<dbReference type="GO" id="GO:0008270">
    <property type="term" value="F:zinc ion binding"/>
    <property type="evidence" value="ECO:0007669"/>
    <property type="project" value="UniProtKB-KW"/>
</dbReference>
<reference evidence="5 6" key="1">
    <citation type="submission" date="2023-01" db="EMBL/GenBank/DDBJ databases">
        <authorList>
            <person name="Whitehead M."/>
        </authorList>
    </citation>
    <scope>NUCLEOTIDE SEQUENCE [LARGE SCALE GENOMIC DNA]</scope>
</reference>
<name>A0AAV0WLX5_9HEMI</name>
<dbReference type="EMBL" id="CARXXK010000002">
    <property type="protein sequence ID" value="CAI6356501.1"/>
    <property type="molecule type" value="Genomic_DNA"/>
</dbReference>
<evidence type="ECO:0000256" key="2">
    <source>
        <dbReference type="ARBA" id="ARBA00022771"/>
    </source>
</evidence>
<keyword evidence="1" id="KW-0479">Metal-binding</keyword>
<evidence type="ECO:0000313" key="5">
    <source>
        <dbReference type="EMBL" id="CAI6356501.1"/>
    </source>
</evidence>
<comment type="caution">
    <text evidence="5">The sequence shown here is derived from an EMBL/GenBank/DDBJ whole genome shotgun (WGS) entry which is preliminary data.</text>
</comment>
<dbReference type="InterPro" id="IPR007588">
    <property type="entry name" value="Znf_FLYWCH"/>
</dbReference>
<evidence type="ECO:0000256" key="3">
    <source>
        <dbReference type="ARBA" id="ARBA00022833"/>
    </source>
</evidence>
<keyword evidence="3" id="KW-0862">Zinc</keyword>
<protein>
    <recommendedName>
        <fullName evidence="4">FLYWCH-type domain-containing protein</fullName>
    </recommendedName>
</protein>
<dbReference type="Proteomes" id="UP001160148">
    <property type="component" value="Unassembled WGS sequence"/>
</dbReference>
<evidence type="ECO:0000256" key="1">
    <source>
        <dbReference type="ARBA" id="ARBA00022723"/>
    </source>
</evidence>
<feature type="domain" description="FLYWCH-type" evidence="4">
    <location>
        <begin position="34"/>
        <end position="93"/>
    </location>
</feature>
<keyword evidence="2" id="KW-0863">Zinc-finger</keyword>
<dbReference type="AlphaFoldDB" id="A0AAV0WLX5"/>
<proteinExistence type="predicted"/>
<organism evidence="5 6">
    <name type="scientific">Macrosiphum euphorbiae</name>
    <name type="common">potato aphid</name>
    <dbReference type="NCBI Taxonomy" id="13131"/>
    <lineage>
        <taxon>Eukaryota</taxon>
        <taxon>Metazoa</taxon>
        <taxon>Ecdysozoa</taxon>
        <taxon>Arthropoda</taxon>
        <taxon>Hexapoda</taxon>
        <taxon>Insecta</taxon>
        <taxon>Pterygota</taxon>
        <taxon>Neoptera</taxon>
        <taxon>Paraneoptera</taxon>
        <taxon>Hemiptera</taxon>
        <taxon>Sternorrhyncha</taxon>
        <taxon>Aphidomorpha</taxon>
        <taxon>Aphidoidea</taxon>
        <taxon>Aphididae</taxon>
        <taxon>Macrosiphini</taxon>
        <taxon>Macrosiphum</taxon>
    </lineage>
</organism>
<evidence type="ECO:0000313" key="6">
    <source>
        <dbReference type="Proteomes" id="UP001160148"/>
    </source>
</evidence>
<sequence>MTNPTLILFQYYCVPNSNTFDSFSTYFTILSLVYVNNEKNKRMLEYIGFLHTQEKICNEKVYWKCSESKKLKCKGRVHVVNENIVKFIEHNNHVPNASKVEVKKAISHLKEISSQYTLSTHAVIGEMS</sequence>
<gene>
    <name evidence="5" type="ORF">MEUPH1_LOCUS12230</name>
</gene>